<dbReference type="GO" id="GO:0005794">
    <property type="term" value="C:Golgi apparatus"/>
    <property type="evidence" value="ECO:0007669"/>
    <property type="project" value="Ensembl"/>
</dbReference>
<dbReference type="GeneTree" id="ENSGT00950000182881"/>
<evidence type="ECO:0000256" key="4">
    <source>
        <dbReference type="ARBA" id="ARBA00022448"/>
    </source>
</evidence>
<dbReference type="Ensembl" id="ENSGGOT00000010871.3">
    <property type="protein sequence ID" value="ENSGGOP00000010559.2"/>
    <property type="gene ID" value="ENSGGOG00000010819.3"/>
</dbReference>
<keyword evidence="9 14" id="KW-0406">Ion transport</keyword>
<dbReference type="GO" id="GO:0016241">
    <property type="term" value="P:regulation of macroautophagy"/>
    <property type="evidence" value="ECO:0007669"/>
    <property type="project" value="Ensembl"/>
</dbReference>
<feature type="transmembrane region" description="Helical" evidence="14">
    <location>
        <begin position="594"/>
        <end position="617"/>
    </location>
</feature>
<comment type="subcellular location">
    <subcellularLocation>
        <location evidence="12">Cytoplasmic vesicle</location>
        <location evidence="12">Clathrin-coated vesicle membrane</location>
        <topology evidence="12">Multi-pass membrane protein</topology>
    </subcellularLocation>
    <subcellularLocation>
        <location evidence="2">Cytoplasmic vesicle</location>
        <location evidence="2">Secretory vesicle</location>
        <location evidence="2">Synaptic vesicle membrane</location>
        <topology evidence="2">Multi-pass membrane protein</topology>
    </subcellularLocation>
    <subcellularLocation>
        <location evidence="1">Melanosome</location>
    </subcellularLocation>
</comment>
<dbReference type="GO" id="GO:0030665">
    <property type="term" value="C:clathrin-coated vesicle membrane"/>
    <property type="evidence" value="ECO:0007669"/>
    <property type="project" value="UniProtKB-SubCell"/>
</dbReference>
<reference evidence="17" key="1">
    <citation type="submission" date="2011-05" db="EMBL/GenBank/DDBJ databases">
        <title>Insights into the evolution of the great apes provided by the gorilla genome.</title>
        <authorList>
            <person name="Scally A."/>
        </authorList>
    </citation>
    <scope>NUCLEOTIDE SEQUENCE [LARGE SCALE GENOMIC DNA]</scope>
</reference>
<dbReference type="EMBL" id="CABD030037819">
    <property type="status" value="NOT_ANNOTATED_CDS"/>
    <property type="molecule type" value="Genomic_DNA"/>
</dbReference>
<dbReference type="EMBL" id="CABD030037820">
    <property type="status" value="NOT_ANNOTATED_CDS"/>
    <property type="molecule type" value="Genomic_DNA"/>
</dbReference>
<evidence type="ECO:0000256" key="2">
    <source>
        <dbReference type="ARBA" id="ARBA00004644"/>
    </source>
</evidence>
<evidence type="ECO:0000256" key="13">
    <source>
        <dbReference type="ARBA" id="ARBA00046407"/>
    </source>
</evidence>
<dbReference type="FunCoup" id="G3R5I2">
    <property type="interactions" value="3151"/>
</dbReference>
<dbReference type="InterPro" id="IPR026028">
    <property type="entry name" value="V-type_ATPase_116kDa_su_euka"/>
</dbReference>
<dbReference type="GO" id="GO:0000220">
    <property type="term" value="C:vacuolar proton-transporting V-type ATPase, V0 domain"/>
    <property type="evidence" value="ECO:0007669"/>
    <property type="project" value="InterPro"/>
</dbReference>
<evidence type="ECO:0000256" key="1">
    <source>
        <dbReference type="ARBA" id="ARBA00004223"/>
    </source>
</evidence>
<dbReference type="Pfam" id="PF01496">
    <property type="entry name" value="V_ATPase_I"/>
    <property type="match status" value="2"/>
</dbReference>
<dbReference type="STRING" id="9593.ENSGGOP00000010559"/>
<keyword evidence="4 14" id="KW-0813">Transport</keyword>
<name>G3R5I2_GORGO</name>
<keyword evidence="11" id="KW-0968">Cytoplasmic vesicle</keyword>
<feature type="transmembrane region" description="Helical" evidence="14">
    <location>
        <begin position="507"/>
        <end position="526"/>
    </location>
</feature>
<feature type="transmembrane region" description="Helical" evidence="14">
    <location>
        <begin position="369"/>
        <end position="393"/>
    </location>
</feature>
<proteinExistence type="inferred from homology"/>
<dbReference type="GO" id="GO:0030672">
    <property type="term" value="C:synaptic vesicle membrane"/>
    <property type="evidence" value="ECO:0007669"/>
    <property type="project" value="UniProtKB-SubCell"/>
</dbReference>
<evidence type="ECO:0000256" key="6">
    <source>
        <dbReference type="ARBA" id="ARBA00022781"/>
    </source>
</evidence>
<organism evidence="16 17">
    <name type="scientific">Gorilla gorilla gorilla</name>
    <name type="common">Western lowland gorilla</name>
    <dbReference type="NCBI Taxonomy" id="9595"/>
    <lineage>
        <taxon>Eukaryota</taxon>
        <taxon>Metazoa</taxon>
        <taxon>Chordata</taxon>
        <taxon>Craniata</taxon>
        <taxon>Vertebrata</taxon>
        <taxon>Euteleostomi</taxon>
        <taxon>Mammalia</taxon>
        <taxon>Eutheria</taxon>
        <taxon>Euarchontoglires</taxon>
        <taxon>Primates</taxon>
        <taxon>Haplorrhini</taxon>
        <taxon>Catarrhini</taxon>
        <taxon>Hominidae</taxon>
        <taxon>Gorilla</taxon>
    </lineage>
</organism>
<evidence type="ECO:0000313" key="17">
    <source>
        <dbReference type="Proteomes" id="UP000001519"/>
    </source>
</evidence>
<evidence type="ECO:0000256" key="5">
    <source>
        <dbReference type="ARBA" id="ARBA00022692"/>
    </source>
</evidence>
<dbReference type="EMBL" id="CABD030037822">
    <property type="status" value="NOT_ANNOTATED_CDS"/>
    <property type="molecule type" value="Genomic_DNA"/>
</dbReference>
<evidence type="ECO:0000256" key="15">
    <source>
        <dbReference type="SAM" id="Coils"/>
    </source>
</evidence>
<dbReference type="PANTHER" id="PTHR11629:SF68">
    <property type="entry name" value="V-TYPE PROTON ATPASE 116 KDA SUBUNIT A 1"/>
    <property type="match status" value="1"/>
</dbReference>
<dbReference type="EMBL" id="CABD030037821">
    <property type="status" value="NOT_ANNOTATED_CDS"/>
    <property type="molecule type" value="Genomic_DNA"/>
</dbReference>
<dbReference type="GO" id="GO:0016607">
    <property type="term" value="C:nuclear speck"/>
    <property type="evidence" value="ECO:0007669"/>
    <property type="project" value="Ensembl"/>
</dbReference>
<dbReference type="Proteomes" id="UP000001519">
    <property type="component" value="Chromosome 5"/>
</dbReference>
<feature type="coiled-coil region" evidence="15">
    <location>
        <begin position="55"/>
        <end position="89"/>
    </location>
</feature>
<dbReference type="EMBL" id="CABD030037823">
    <property type="status" value="NOT_ANNOTATED_CDS"/>
    <property type="molecule type" value="Genomic_DNA"/>
</dbReference>
<dbReference type="GO" id="GO:0042470">
    <property type="term" value="C:melanosome"/>
    <property type="evidence" value="ECO:0007669"/>
    <property type="project" value="UniProtKB-SubCell"/>
</dbReference>
<dbReference type="EMBL" id="CABD030037818">
    <property type="status" value="NOT_ANNOTATED_CDS"/>
    <property type="molecule type" value="Genomic_DNA"/>
</dbReference>
<dbReference type="PIRSF" id="PIRSF001293">
    <property type="entry name" value="ATP6V0A1"/>
    <property type="match status" value="1"/>
</dbReference>
<dbReference type="InParanoid" id="G3R5I2"/>
<keyword evidence="7 14" id="KW-1133">Transmembrane helix</keyword>
<dbReference type="GO" id="GO:0097401">
    <property type="term" value="P:synaptic vesicle lumen acidification"/>
    <property type="evidence" value="ECO:0007669"/>
    <property type="project" value="Ensembl"/>
</dbReference>
<dbReference type="HOGENOM" id="CLU_005230_0_2_1"/>
<feature type="transmembrane region" description="Helical" evidence="14">
    <location>
        <begin position="414"/>
        <end position="432"/>
    </location>
</feature>
<comment type="function">
    <text evidence="14">Essential component of the vacuolar proton pump (V-ATPase), a multimeric enzyme that catalyzes the translocation of protons across the membranes. Required for assembly and activity of the V-ATPase.</text>
</comment>
<evidence type="ECO:0000256" key="14">
    <source>
        <dbReference type="RuleBase" id="RU361189"/>
    </source>
</evidence>
<dbReference type="PANTHER" id="PTHR11629">
    <property type="entry name" value="VACUOLAR PROTON ATPASES"/>
    <property type="match status" value="1"/>
</dbReference>
<keyword evidence="10 14" id="KW-0472">Membrane</keyword>
<protein>
    <recommendedName>
        <fullName evidence="14">V-type proton ATPase subunit a</fullName>
    </recommendedName>
</protein>
<dbReference type="GO" id="GO:0051117">
    <property type="term" value="F:ATPase binding"/>
    <property type="evidence" value="ECO:0000318"/>
    <property type="project" value="GO_Central"/>
</dbReference>
<comment type="similarity">
    <text evidence="3 14">Belongs to the V-ATPase 116 kDa subunit family.</text>
</comment>
<sequence length="690" mass="79217">LNPDVNVFQRKFVNEVRRCEEMDRKLRFVEKEIRKANIPIMDTGENPEVPFPRDMIDLEANFEKIENELKEINTNQEALKRNFLELTELKFILRKTQQFFDEAELHHQQMADPDLLEESSSLLEPSEMGRGAPLRLGFVAGVINRERIPTFERMLWRVCRGNVFLRQAEIENPLEDPVTGDYVHKSVFIIFFQGDQLKNRVKKICEGFRASLYPCPETPQERKEMASGVNTRIDDLQMVLNQTEDHRQRVLQAAAKNIRVWFIKVRKMKAIYHTLNLCNIDVTQKCLIAEVWCPVTDLDSIQFALRRGTEHSGSTVPSILNRMQTNQTPPTYNKTNKFTYGFQNIVDAYGIGTYREINPAPYTIITFPFLFAVMFGDFGHGILMTLFAVWMVLRESRILSQKNENEMFSTVFSGRYIILLMGVFSMYTGLIYNDCFSKSLNIFGSSWSVRPMFTYNWTEETLRGNPVLQLNPALPGVFGGPYPFGIDPIWNIATNKLTFLNSFKMKMSVILGIIHMLFGVSLSLFNHGTLNFGGIRVGNGPTEEDAEIIQHDQLSTHSEDADEFDFGDTMVHQAIHTIEYCLGCISNTASYLRLWALSLAHAQLSEVLWTMVIHIGLSVKSLAGGLVLFFFFTAFATLTVAILLIMEGLSAFLHALRLHWVEFQNKFYSGTGFKFLPFSFEHIREGKFEE</sequence>
<dbReference type="GO" id="GO:0046961">
    <property type="term" value="F:proton-transporting ATPase activity, rotational mechanism"/>
    <property type="evidence" value="ECO:0007669"/>
    <property type="project" value="InterPro"/>
</dbReference>
<dbReference type="GO" id="GO:0005886">
    <property type="term" value="C:plasma membrane"/>
    <property type="evidence" value="ECO:0000318"/>
    <property type="project" value="GO_Central"/>
</dbReference>
<keyword evidence="17" id="KW-1185">Reference proteome</keyword>
<evidence type="ECO:0000313" key="16">
    <source>
        <dbReference type="Ensembl" id="ENSGGOP00000010559.2"/>
    </source>
</evidence>
<feature type="transmembrane region" description="Helical" evidence="14">
    <location>
        <begin position="623"/>
        <end position="646"/>
    </location>
</feature>
<reference evidence="16 17" key="2">
    <citation type="journal article" date="2012" name="Nature">
        <title>Insights into hominid evolution from the gorilla genome sequence.</title>
        <authorList>
            <person name="Scally A."/>
            <person name="Dutheil J.Y."/>
            <person name="Hillier L.W."/>
            <person name="Jordan G.E."/>
            <person name="Goodhead I."/>
            <person name="Herrero J."/>
            <person name="Hobolth A."/>
            <person name="Lappalainen T."/>
            <person name="Mailund T."/>
            <person name="Marques-Bonet T."/>
            <person name="McCarthy S."/>
            <person name="Montgomery S.H."/>
            <person name="Schwalie P.C."/>
            <person name="Tang Y.A."/>
            <person name="Ward M.C."/>
            <person name="Xue Y."/>
            <person name="Yngvadottir B."/>
            <person name="Alkan C."/>
            <person name="Andersen L.N."/>
            <person name="Ayub Q."/>
            <person name="Ball E.V."/>
            <person name="Beal K."/>
            <person name="Bradley B.J."/>
            <person name="Chen Y."/>
            <person name="Clee C.M."/>
            <person name="Fitzgerald S."/>
            <person name="Graves T.A."/>
            <person name="Gu Y."/>
            <person name="Heath P."/>
            <person name="Heger A."/>
            <person name="Karakoc E."/>
            <person name="Kolb-Kokocinski A."/>
            <person name="Laird G.K."/>
            <person name="Lunter G."/>
            <person name="Meader S."/>
            <person name="Mort M."/>
            <person name="Mullikin J.C."/>
            <person name="Munch K."/>
            <person name="O'Connor T.D."/>
            <person name="Phillips A.D."/>
            <person name="Prado-Martinez J."/>
            <person name="Rogers A.S."/>
            <person name="Sajjadian S."/>
            <person name="Schmidt D."/>
            <person name="Shaw K."/>
            <person name="Simpson J.T."/>
            <person name="Stenson P.D."/>
            <person name="Turner D.J."/>
            <person name="Vigilant L."/>
            <person name="Vilella A.J."/>
            <person name="Whitener W."/>
            <person name="Zhu B."/>
            <person name="Cooper D.N."/>
            <person name="de Jong P."/>
            <person name="Dermitzakis E.T."/>
            <person name="Eichler E.E."/>
            <person name="Flicek P."/>
            <person name="Goldman N."/>
            <person name="Mundy N.I."/>
            <person name="Ning Z."/>
            <person name="Odom D.T."/>
            <person name="Ponting C.P."/>
            <person name="Quail M.A."/>
            <person name="Ryder O.A."/>
            <person name="Searle S.M."/>
            <person name="Warren W.C."/>
            <person name="Wilson R.K."/>
            <person name="Schierup M.H."/>
            <person name="Rogers J."/>
            <person name="Tyler-Smith C."/>
            <person name="Durbin R."/>
        </authorList>
    </citation>
    <scope>NUCLEOTIDE SEQUENCE [LARGE SCALE GENOMIC DNA]</scope>
</reference>
<accession>G3R5I2</accession>
<dbReference type="AlphaFoldDB" id="G3R5I2"/>
<evidence type="ECO:0000256" key="9">
    <source>
        <dbReference type="ARBA" id="ARBA00023065"/>
    </source>
</evidence>
<dbReference type="GO" id="GO:0016471">
    <property type="term" value="C:vacuolar proton-transporting V-type ATPase complex"/>
    <property type="evidence" value="ECO:0000318"/>
    <property type="project" value="GO_Central"/>
</dbReference>
<dbReference type="GO" id="GO:0007035">
    <property type="term" value="P:vacuolar acidification"/>
    <property type="evidence" value="ECO:0000318"/>
    <property type="project" value="GO_Central"/>
</dbReference>
<dbReference type="GO" id="GO:0048471">
    <property type="term" value="C:perinuclear region of cytoplasm"/>
    <property type="evidence" value="ECO:0007669"/>
    <property type="project" value="Ensembl"/>
</dbReference>
<dbReference type="GO" id="GO:0005829">
    <property type="term" value="C:cytosol"/>
    <property type="evidence" value="ECO:0007669"/>
    <property type="project" value="Ensembl"/>
</dbReference>
<evidence type="ECO:0000256" key="7">
    <source>
        <dbReference type="ARBA" id="ARBA00022989"/>
    </source>
</evidence>
<reference evidence="16" key="4">
    <citation type="submission" date="2025-09" db="UniProtKB">
        <authorList>
            <consortium name="Ensembl"/>
        </authorList>
    </citation>
    <scope>IDENTIFICATION</scope>
</reference>
<keyword evidence="15" id="KW-0175">Coiled coil</keyword>
<keyword evidence="8" id="KW-0770">Synapse</keyword>
<dbReference type="OMA" id="FYLWFFL"/>
<dbReference type="InterPro" id="IPR002490">
    <property type="entry name" value="V-ATPase_116kDa_su"/>
</dbReference>
<evidence type="ECO:0000256" key="10">
    <source>
        <dbReference type="ARBA" id="ARBA00023136"/>
    </source>
</evidence>
<keyword evidence="6 14" id="KW-0375">Hydrogen ion transport</keyword>
<evidence type="ECO:0000256" key="12">
    <source>
        <dbReference type="ARBA" id="ARBA00029431"/>
    </source>
</evidence>
<keyword evidence="5 14" id="KW-0812">Transmembrane</keyword>
<reference evidence="16" key="3">
    <citation type="submission" date="2025-08" db="UniProtKB">
        <authorList>
            <consortium name="Ensembl"/>
        </authorList>
    </citation>
    <scope>IDENTIFICATION</scope>
</reference>
<evidence type="ECO:0000256" key="3">
    <source>
        <dbReference type="ARBA" id="ARBA00009904"/>
    </source>
</evidence>
<evidence type="ECO:0000256" key="8">
    <source>
        <dbReference type="ARBA" id="ARBA00023018"/>
    </source>
</evidence>
<comment type="subunit">
    <text evidence="13">V-ATPase is a heteromultimeric enzyme made up of two complexes: the ATP-hydrolytic V1 complex and the proton translocation V0 complex. The V1 complex consists of three catalytic AB heterodimers that form a heterohexamer, three peripheral stalks each consisting of EG heterodimers, one central rotor including subunits D and F, and the regulatory subunits C and H. The proton translocation complex V0 consists of the proton transport subunit a, a ring of proteolipid subunits c9c'', rotary subunit d, subunits e and f, and the accessory subunits ATP6AP1/Ac45 and ATP6AP2/PRR. Interacts with SPAAR.</text>
</comment>
<evidence type="ECO:0000256" key="11">
    <source>
        <dbReference type="ARBA" id="ARBA00023329"/>
    </source>
</evidence>
<gene>
    <name evidence="16" type="primary">ATP6V0A1</name>
</gene>
<dbReference type="Bgee" id="ENSGGOG00000010819">
    <property type="expression patterns" value="Expressed in prefrontal cortex and 5 other cell types or tissues"/>
</dbReference>